<evidence type="ECO:0000259" key="3">
    <source>
        <dbReference type="Pfam" id="PF03446"/>
    </source>
</evidence>
<gene>
    <name evidence="4" type="primary">garR_3</name>
    <name evidence="4" type="ORF">NCTC9601_04091</name>
</gene>
<reference evidence="4 5" key="1">
    <citation type="submission" date="2018-06" db="EMBL/GenBank/DDBJ databases">
        <authorList>
            <consortium name="Pathogen Informatics"/>
            <person name="Doyle S."/>
        </authorList>
    </citation>
    <scope>NUCLEOTIDE SEQUENCE [LARGE SCALE GENOMIC DNA]</scope>
    <source>
        <strain evidence="4 5">NCTC9601</strain>
    </source>
</reference>
<dbReference type="EC" id="1.1.1.60" evidence="4"/>
<dbReference type="InterPro" id="IPR036291">
    <property type="entry name" value="NAD(P)-bd_dom_sf"/>
</dbReference>
<protein>
    <submittedName>
        <fullName evidence="4">Tartronate semialdehyde reductase</fullName>
        <ecNumber evidence="4">1.1.1.60</ecNumber>
    </submittedName>
</protein>
<dbReference type="PROSITE" id="PS00895">
    <property type="entry name" value="3_HYDROXYISOBUT_DH"/>
    <property type="match status" value="1"/>
</dbReference>
<dbReference type="Proteomes" id="UP000251123">
    <property type="component" value="Unassembled WGS sequence"/>
</dbReference>
<keyword evidence="1 4" id="KW-0560">Oxidoreductase</keyword>
<dbReference type="AlphaFoldDB" id="A0A2X3CXF3"/>
<evidence type="ECO:0000313" key="4">
    <source>
        <dbReference type="EMBL" id="SQC16436.1"/>
    </source>
</evidence>
<feature type="domain" description="6-phosphogluconate dehydrogenase NADP-binding" evidence="3">
    <location>
        <begin position="4"/>
        <end position="57"/>
    </location>
</feature>
<evidence type="ECO:0000313" key="5">
    <source>
        <dbReference type="Proteomes" id="UP000251123"/>
    </source>
</evidence>
<accession>A0A2X3CXF3</accession>
<dbReference type="Pfam" id="PF03446">
    <property type="entry name" value="NAD_binding_2"/>
    <property type="match status" value="1"/>
</dbReference>
<dbReference type="InterPro" id="IPR006115">
    <property type="entry name" value="6PGDH_NADP-bd"/>
</dbReference>
<dbReference type="PANTHER" id="PTHR22981:SF7">
    <property type="entry name" value="3-HYDROXYISOBUTYRATE DEHYDROGENASE, MITOCHONDRIAL"/>
    <property type="match status" value="1"/>
</dbReference>
<dbReference type="GO" id="GO:0016054">
    <property type="term" value="P:organic acid catabolic process"/>
    <property type="evidence" value="ECO:0007669"/>
    <property type="project" value="UniProtKB-ARBA"/>
</dbReference>
<evidence type="ECO:0000256" key="1">
    <source>
        <dbReference type="ARBA" id="ARBA00023002"/>
    </source>
</evidence>
<organism evidence="4 5">
    <name type="scientific">Klebsiella pneumoniae</name>
    <dbReference type="NCBI Taxonomy" id="573"/>
    <lineage>
        <taxon>Bacteria</taxon>
        <taxon>Pseudomonadati</taxon>
        <taxon>Pseudomonadota</taxon>
        <taxon>Gammaproteobacteria</taxon>
        <taxon>Enterobacterales</taxon>
        <taxon>Enterobacteriaceae</taxon>
        <taxon>Klebsiella/Raoultella group</taxon>
        <taxon>Klebsiella</taxon>
        <taxon>Klebsiella pneumoniae complex</taxon>
    </lineage>
</organism>
<dbReference type="Gene3D" id="3.40.50.720">
    <property type="entry name" value="NAD(P)-binding Rossmann-like Domain"/>
    <property type="match status" value="1"/>
</dbReference>
<sequence length="72" mass="7484">MTIKVGFIGLGIMGKPMSKNLLKAGYSLVVSDRNPEAIADVIAAGAETATDAESDCRTVRGDHHHAAELSAC</sequence>
<keyword evidence="2" id="KW-0520">NAD</keyword>
<dbReference type="EMBL" id="UASN01000022">
    <property type="protein sequence ID" value="SQC16436.1"/>
    <property type="molecule type" value="Genomic_DNA"/>
</dbReference>
<dbReference type="SUPFAM" id="SSF51735">
    <property type="entry name" value="NAD(P)-binding Rossmann-fold domains"/>
    <property type="match status" value="1"/>
</dbReference>
<dbReference type="PANTHER" id="PTHR22981">
    <property type="entry name" value="3-HYDROXYISOBUTYRATE DEHYDROGENASE-RELATED"/>
    <property type="match status" value="1"/>
</dbReference>
<evidence type="ECO:0000256" key="2">
    <source>
        <dbReference type="ARBA" id="ARBA00023027"/>
    </source>
</evidence>
<name>A0A2X3CXF3_KLEPN</name>
<dbReference type="GO" id="GO:0008679">
    <property type="term" value="F:2-hydroxy-3-oxopropionate reductase activity"/>
    <property type="evidence" value="ECO:0007669"/>
    <property type="project" value="UniProtKB-EC"/>
</dbReference>
<proteinExistence type="predicted"/>
<dbReference type="InterPro" id="IPR002204">
    <property type="entry name" value="3-OH-isobutyrate_DH-rel_CS"/>
</dbReference>
<dbReference type="GO" id="GO:0050661">
    <property type="term" value="F:NADP binding"/>
    <property type="evidence" value="ECO:0007669"/>
    <property type="project" value="InterPro"/>
</dbReference>